<dbReference type="AlphaFoldDB" id="A0A6H1ZZG4"/>
<accession>A0A6H1ZZG4</accession>
<sequence>MTKQVDILTGMKYFLMKRGGVRGGIKDNPFFNKSEEYVKENKVKARNAYKNALNSYVLSNLLNDAKRSSVISETEDVTVIFDKISDARSKGWVPTLQVERELFRFKV</sequence>
<gene>
    <name evidence="1" type="ORF">TM448A02833_0002</name>
</gene>
<dbReference type="EMBL" id="MT144353">
    <property type="protein sequence ID" value="QJA52600.1"/>
    <property type="molecule type" value="Genomic_DNA"/>
</dbReference>
<protein>
    <submittedName>
        <fullName evidence="1">Uncharacterized protein</fullName>
    </submittedName>
</protein>
<reference evidence="1" key="1">
    <citation type="submission" date="2020-03" db="EMBL/GenBank/DDBJ databases">
        <title>The deep terrestrial virosphere.</title>
        <authorList>
            <person name="Holmfeldt K."/>
            <person name="Nilsson E."/>
            <person name="Simone D."/>
            <person name="Lopez-Fernandez M."/>
            <person name="Wu X."/>
            <person name="de Brujin I."/>
            <person name="Lundin D."/>
            <person name="Andersson A."/>
            <person name="Bertilsson S."/>
            <person name="Dopson M."/>
        </authorList>
    </citation>
    <scope>NUCLEOTIDE SEQUENCE</scope>
    <source>
        <strain evidence="1">TM448A02833</strain>
    </source>
</reference>
<name>A0A6H1ZZG4_9ZZZZ</name>
<evidence type="ECO:0000313" key="1">
    <source>
        <dbReference type="EMBL" id="QJA52600.1"/>
    </source>
</evidence>
<organism evidence="1">
    <name type="scientific">viral metagenome</name>
    <dbReference type="NCBI Taxonomy" id="1070528"/>
    <lineage>
        <taxon>unclassified sequences</taxon>
        <taxon>metagenomes</taxon>
        <taxon>organismal metagenomes</taxon>
    </lineage>
</organism>
<proteinExistence type="predicted"/>